<feature type="transmembrane region" description="Helical" evidence="1">
    <location>
        <begin position="21"/>
        <end position="43"/>
    </location>
</feature>
<feature type="transmembrane region" description="Helical" evidence="1">
    <location>
        <begin position="238"/>
        <end position="257"/>
    </location>
</feature>
<feature type="transmembrane region" description="Helical" evidence="1">
    <location>
        <begin position="178"/>
        <end position="205"/>
    </location>
</feature>
<comment type="caution">
    <text evidence="2">The sequence shown here is derived from an EMBL/GenBank/DDBJ whole genome shotgun (WGS) entry which is preliminary data.</text>
</comment>
<dbReference type="InterPro" id="IPR031897">
    <property type="entry name" value="AglS"/>
</dbReference>
<protein>
    <submittedName>
        <fullName evidence="2">DolP-mannose mannosyltransferase</fullName>
    </submittedName>
</protein>
<feature type="transmembrane region" description="Helical" evidence="1">
    <location>
        <begin position="212"/>
        <end position="232"/>
    </location>
</feature>
<evidence type="ECO:0000313" key="3">
    <source>
        <dbReference type="Proteomes" id="UP001597119"/>
    </source>
</evidence>
<accession>A0ABD6CF62</accession>
<organism evidence="2 3">
    <name type="scientific">Halorientalis brevis</name>
    <dbReference type="NCBI Taxonomy" id="1126241"/>
    <lineage>
        <taxon>Archaea</taxon>
        <taxon>Methanobacteriati</taxon>
        <taxon>Methanobacteriota</taxon>
        <taxon>Stenosarchaea group</taxon>
        <taxon>Halobacteria</taxon>
        <taxon>Halobacteriales</taxon>
        <taxon>Haloarculaceae</taxon>
        <taxon>Halorientalis</taxon>
    </lineage>
</organism>
<dbReference type="Proteomes" id="UP001597119">
    <property type="component" value="Unassembled WGS sequence"/>
</dbReference>
<sequence length="452" mass="49686">MEEFYGKVPRTRRGWYDWIDTNWFLVLLGGATVFLTLATIYQFSQHPFYVNKDSALFQHAGWYIGQGAELYVDIWDLKPPLIYAVTTVLAVLSFGNMELLHLLSVAVAVATIVGGVTLVGVITHRLTNDGFASVVAGASTFVVTSTYMFPFAGIRPKYFAFLCGATALLMAIDDRPFLSGVAAAMGAGFWQMGGLLAFLVVGMALQRSGWRAAGRTVAGGVTVATLTVLPFVLTGNAIPLFVEVVLAPIYGVIRYTIPGRLLRTVIELGPGVALIPLGVYGWGRAAVADYDEYWWVAVGGGLYLLQVFLEFQGAIEMILVLMFLALGVGVLVAETSTPSRQSLVAVCILLLVATSFHWNEAATTPFKDAVEEEYEDWDVANYESLPEDPDGWPSMQTIYWEKRQPEYCHYRLGHKQKYFEQETGGTLVKETCGQWPYDEPAGEWFLGGLSPV</sequence>
<dbReference type="Pfam" id="PF15971">
    <property type="entry name" value="Mannosyl_trans4"/>
    <property type="match status" value="1"/>
</dbReference>
<keyword evidence="2" id="KW-0808">Transferase</keyword>
<feature type="transmembrane region" description="Helical" evidence="1">
    <location>
        <begin position="102"/>
        <end position="124"/>
    </location>
</feature>
<dbReference type="AlphaFoldDB" id="A0ABD6CF62"/>
<keyword evidence="1" id="KW-1133">Transmembrane helix</keyword>
<evidence type="ECO:0000256" key="1">
    <source>
        <dbReference type="SAM" id="Phobius"/>
    </source>
</evidence>
<feature type="transmembrane region" description="Helical" evidence="1">
    <location>
        <begin position="318"/>
        <end position="336"/>
    </location>
</feature>
<dbReference type="RefSeq" id="WP_247378486.1">
    <property type="nucleotide sequence ID" value="NZ_JALLGV010000005.1"/>
</dbReference>
<keyword evidence="3" id="KW-1185">Reference proteome</keyword>
<reference evidence="2 3" key="1">
    <citation type="journal article" date="2019" name="Int. J. Syst. Evol. Microbiol.">
        <title>The Global Catalogue of Microorganisms (GCM) 10K type strain sequencing project: providing services to taxonomists for standard genome sequencing and annotation.</title>
        <authorList>
            <consortium name="The Broad Institute Genomics Platform"/>
            <consortium name="The Broad Institute Genome Sequencing Center for Infectious Disease"/>
            <person name="Wu L."/>
            <person name="Ma J."/>
        </authorList>
    </citation>
    <scope>NUCLEOTIDE SEQUENCE [LARGE SCALE GENOMIC DNA]</scope>
    <source>
        <strain evidence="2 3">CGMCC 1.12125</strain>
    </source>
</reference>
<keyword evidence="1" id="KW-0812">Transmembrane</keyword>
<keyword evidence="2" id="KW-0328">Glycosyltransferase</keyword>
<proteinExistence type="predicted"/>
<feature type="transmembrane region" description="Helical" evidence="1">
    <location>
        <begin position="130"/>
        <end position="149"/>
    </location>
</feature>
<feature type="transmembrane region" description="Helical" evidence="1">
    <location>
        <begin position="264"/>
        <end position="282"/>
    </location>
</feature>
<evidence type="ECO:0000313" key="2">
    <source>
        <dbReference type="EMBL" id="MFD1588830.1"/>
    </source>
</evidence>
<dbReference type="GO" id="GO:0016757">
    <property type="term" value="F:glycosyltransferase activity"/>
    <property type="evidence" value="ECO:0007669"/>
    <property type="project" value="UniProtKB-KW"/>
</dbReference>
<dbReference type="EMBL" id="JBHUDJ010000014">
    <property type="protein sequence ID" value="MFD1588830.1"/>
    <property type="molecule type" value="Genomic_DNA"/>
</dbReference>
<gene>
    <name evidence="2" type="ORF">ACFR9U_17770</name>
</gene>
<name>A0ABD6CF62_9EURY</name>
<keyword evidence="1" id="KW-0472">Membrane</keyword>